<reference evidence="5 6" key="1">
    <citation type="journal article" date="2016" name="Nat. Commun.">
        <title>Thousands of microbial genomes shed light on interconnected biogeochemical processes in an aquifer system.</title>
        <authorList>
            <person name="Anantharaman K."/>
            <person name="Brown C.T."/>
            <person name="Hug L.A."/>
            <person name="Sharon I."/>
            <person name="Castelle C.J."/>
            <person name="Probst A.J."/>
            <person name="Thomas B.C."/>
            <person name="Singh A."/>
            <person name="Wilkins M.J."/>
            <person name="Karaoz U."/>
            <person name="Brodie E.L."/>
            <person name="Williams K.H."/>
            <person name="Hubbard S.S."/>
            <person name="Banfield J.F."/>
        </authorList>
    </citation>
    <scope>NUCLEOTIDE SEQUENCE [LARGE SCALE GENOMIC DNA]</scope>
</reference>
<name>A0A1F5G2Z6_9BACT</name>
<dbReference type="AlphaFoldDB" id="A0A1F5G2Z6"/>
<dbReference type="InterPro" id="IPR029044">
    <property type="entry name" value="Nucleotide-diphossugar_trans"/>
</dbReference>
<gene>
    <name evidence="5" type="ORF">A2164_03745</name>
</gene>
<evidence type="ECO:0000259" key="4">
    <source>
        <dbReference type="Pfam" id="PF00535"/>
    </source>
</evidence>
<dbReference type="Proteomes" id="UP000176317">
    <property type="component" value="Unassembled WGS sequence"/>
</dbReference>
<evidence type="ECO:0000256" key="2">
    <source>
        <dbReference type="ARBA" id="ARBA00022676"/>
    </source>
</evidence>
<dbReference type="InterPro" id="IPR050834">
    <property type="entry name" value="Glycosyltransf_2"/>
</dbReference>
<dbReference type="GO" id="GO:0016757">
    <property type="term" value="F:glycosyltransferase activity"/>
    <property type="evidence" value="ECO:0007669"/>
    <property type="project" value="UniProtKB-KW"/>
</dbReference>
<dbReference type="SUPFAM" id="SSF53448">
    <property type="entry name" value="Nucleotide-diphospho-sugar transferases"/>
    <property type="match status" value="1"/>
</dbReference>
<protein>
    <recommendedName>
        <fullName evidence="4">Glycosyltransferase 2-like domain-containing protein</fullName>
    </recommendedName>
</protein>
<evidence type="ECO:0000256" key="3">
    <source>
        <dbReference type="ARBA" id="ARBA00022679"/>
    </source>
</evidence>
<dbReference type="EMBL" id="MFAT01000032">
    <property type="protein sequence ID" value="OGD86262.1"/>
    <property type="molecule type" value="Genomic_DNA"/>
</dbReference>
<evidence type="ECO:0000313" key="5">
    <source>
        <dbReference type="EMBL" id="OGD86262.1"/>
    </source>
</evidence>
<sequence length="281" mass="32718">MKKDPKISVIMSVYNGLPLGPQPKTKTASSAYLKEAVESILNQTYRNFEFIIVDDASRDKSWDYLKSLKDRRIKLIRNKKNLGLAASLNIALRQAQGDYVARMDADDISLPNRFEEQIYFLQKNPTIDLCGTWVDLIDEKGKIIGEKKFPTDPKKLKRSITWYTPIVHPTYMAKSRVYKNLNGYRTTFDFAEDYDFLSRAKNKFHMSNIPRKLLLWRFQDNRRSRSSMQKMDKIDLKIKLDSLKRDGLTITGILAAAKKFTMVYFLPFTLKLRIARLLKIA</sequence>
<dbReference type="PANTHER" id="PTHR43685:SF5">
    <property type="entry name" value="GLYCOSYLTRANSFERASE EPSE-RELATED"/>
    <property type="match status" value="1"/>
</dbReference>
<dbReference type="PANTHER" id="PTHR43685">
    <property type="entry name" value="GLYCOSYLTRANSFERASE"/>
    <property type="match status" value="1"/>
</dbReference>
<comment type="caution">
    <text evidence="5">The sequence shown here is derived from an EMBL/GenBank/DDBJ whole genome shotgun (WGS) entry which is preliminary data.</text>
</comment>
<keyword evidence="3" id="KW-0808">Transferase</keyword>
<comment type="similarity">
    <text evidence="1">Belongs to the glycosyltransferase 2 family.</text>
</comment>
<proteinExistence type="inferred from homology"/>
<evidence type="ECO:0000313" key="6">
    <source>
        <dbReference type="Proteomes" id="UP000176317"/>
    </source>
</evidence>
<dbReference type="Gene3D" id="3.90.550.10">
    <property type="entry name" value="Spore Coat Polysaccharide Biosynthesis Protein SpsA, Chain A"/>
    <property type="match status" value="1"/>
</dbReference>
<dbReference type="InterPro" id="IPR001173">
    <property type="entry name" value="Glyco_trans_2-like"/>
</dbReference>
<organism evidence="5 6">
    <name type="scientific">Candidatus Curtissbacteria bacterium RBG_13_35_7</name>
    <dbReference type="NCBI Taxonomy" id="1797705"/>
    <lineage>
        <taxon>Bacteria</taxon>
        <taxon>Candidatus Curtissiibacteriota</taxon>
    </lineage>
</organism>
<dbReference type="Pfam" id="PF00535">
    <property type="entry name" value="Glycos_transf_2"/>
    <property type="match status" value="1"/>
</dbReference>
<accession>A0A1F5G2Z6</accession>
<evidence type="ECO:0000256" key="1">
    <source>
        <dbReference type="ARBA" id="ARBA00006739"/>
    </source>
</evidence>
<feature type="domain" description="Glycosyltransferase 2-like" evidence="4">
    <location>
        <begin position="8"/>
        <end position="173"/>
    </location>
</feature>
<keyword evidence="2" id="KW-0328">Glycosyltransferase</keyword>